<keyword evidence="6" id="KW-0862">Zinc</keyword>
<dbReference type="OrthoDB" id="9773892at2"/>
<dbReference type="GO" id="GO:0006508">
    <property type="term" value="P:proteolysis"/>
    <property type="evidence" value="ECO:0007669"/>
    <property type="project" value="UniProtKB-KW"/>
</dbReference>
<evidence type="ECO:0000256" key="13">
    <source>
        <dbReference type="ARBA" id="ARBA00061423"/>
    </source>
</evidence>
<keyword evidence="21" id="KW-1185">Reference proteome</keyword>
<dbReference type="InterPro" id="IPR011650">
    <property type="entry name" value="Peptidase_M20_dimer"/>
</dbReference>
<dbReference type="STRING" id="64969.SAMN02745127_01157"/>
<organism evidence="20 21">
    <name type="scientific">Oceanospirillum multiglobuliferum</name>
    <dbReference type="NCBI Taxonomy" id="64969"/>
    <lineage>
        <taxon>Bacteria</taxon>
        <taxon>Pseudomonadati</taxon>
        <taxon>Pseudomonadota</taxon>
        <taxon>Gammaproteobacteria</taxon>
        <taxon>Oceanospirillales</taxon>
        <taxon>Oceanospirillaceae</taxon>
        <taxon>Oceanospirillum</taxon>
    </lineage>
</organism>
<evidence type="ECO:0000256" key="8">
    <source>
        <dbReference type="ARBA" id="ARBA00023049"/>
    </source>
</evidence>
<name>A0A1V4T6I0_9GAMM</name>
<evidence type="ECO:0000256" key="4">
    <source>
        <dbReference type="ARBA" id="ARBA00022723"/>
    </source>
</evidence>
<evidence type="ECO:0000256" key="7">
    <source>
        <dbReference type="ARBA" id="ARBA00022997"/>
    </source>
</evidence>
<dbReference type="GO" id="GO:0070573">
    <property type="term" value="F:metallodipeptidase activity"/>
    <property type="evidence" value="ECO:0007669"/>
    <property type="project" value="TreeGrafter"/>
</dbReference>
<dbReference type="GO" id="GO:0005829">
    <property type="term" value="C:cytosol"/>
    <property type="evidence" value="ECO:0007669"/>
    <property type="project" value="TreeGrafter"/>
</dbReference>
<evidence type="ECO:0000256" key="14">
    <source>
        <dbReference type="ARBA" id="ARBA00071271"/>
    </source>
</evidence>
<dbReference type="PIRSF" id="PIRSF016599">
    <property type="entry name" value="Xaa-His_dipept"/>
    <property type="match status" value="1"/>
</dbReference>
<dbReference type="Pfam" id="PF07687">
    <property type="entry name" value="M20_dimer"/>
    <property type="match status" value="1"/>
</dbReference>
<keyword evidence="9" id="KW-0170">Cobalt</keyword>
<feature type="domain" description="Peptidase M20 dimerisation" evidence="19">
    <location>
        <begin position="210"/>
        <end position="293"/>
    </location>
</feature>
<evidence type="ECO:0000256" key="16">
    <source>
        <dbReference type="ARBA" id="ARBA00076004"/>
    </source>
</evidence>
<keyword evidence="7" id="KW-0224">Dipeptidase</keyword>
<keyword evidence="3" id="KW-0645">Protease</keyword>
<evidence type="ECO:0000256" key="6">
    <source>
        <dbReference type="ARBA" id="ARBA00022833"/>
    </source>
</evidence>
<evidence type="ECO:0000313" key="20">
    <source>
        <dbReference type="EMBL" id="OPX55798.1"/>
    </source>
</evidence>
<protein>
    <recommendedName>
        <fullName evidence="14">Cytosol non-specific dipeptidase</fullName>
        <ecNumber evidence="11">3.4.13.18</ecNumber>
    </recommendedName>
    <alternativeName>
        <fullName evidence="17">Aminoacyl-histidine dipeptidase</fullName>
    </alternativeName>
    <alternativeName>
        <fullName evidence="16">Beta-alanyl-histidine dipeptidase</fullName>
    </alternativeName>
    <alternativeName>
        <fullName evidence="15">Carnosinase</fullName>
    </alternativeName>
    <alternativeName>
        <fullName evidence="12">Peptidase D</fullName>
    </alternativeName>
    <alternativeName>
        <fullName evidence="18">Xaa-His dipeptidase</fullName>
    </alternativeName>
</protein>
<dbReference type="NCBIfam" id="TIGR01893">
    <property type="entry name" value="aa-his-dipept"/>
    <property type="match status" value="1"/>
</dbReference>
<evidence type="ECO:0000256" key="10">
    <source>
        <dbReference type="ARBA" id="ARBA00036421"/>
    </source>
</evidence>
<evidence type="ECO:0000256" key="11">
    <source>
        <dbReference type="ARBA" id="ARBA00038976"/>
    </source>
</evidence>
<dbReference type="PANTHER" id="PTHR43501:SF1">
    <property type="entry name" value="CYTOSOL NON-SPECIFIC DIPEPTIDASE"/>
    <property type="match status" value="1"/>
</dbReference>
<dbReference type="PRINTS" id="PR00934">
    <property type="entry name" value="XHISDIPTASE"/>
</dbReference>
<dbReference type="CDD" id="cd03890">
    <property type="entry name" value="M20_pepD"/>
    <property type="match status" value="1"/>
</dbReference>
<gene>
    <name evidence="20" type="ORF">BTE48_07670</name>
</gene>
<comment type="catalytic activity">
    <reaction evidence="10">
        <text>Hydrolysis of dipeptides, preferentially hydrophobic dipeptides including prolyl amino acids.</text>
        <dbReference type="EC" id="3.4.13.18"/>
    </reaction>
</comment>
<evidence type="ECO:0000256" key="18">
    <source>
        <dbReference type="ARBA" id="ARBA00078074"/>
    </source>
</evidence>
<dbReference type="Gene3D" id="3.40.630.10">
    <property type="entry name" value="Zn peptidases"/>
    <property type="match status" value="2"/>
</dbReference>
<evidence type="ECO:0000256" key="1">
    <source>
        <dbReference type="ARBA" id="ARBA00001941"/>
    </source>
</evidence>
<dbReference type="InterPro" id="IPR002933">
    <property type="entry name" value="Peptidase_M20"/>
</dbReference>
<evidence type="ECO:0000256" key="15">
    <source>
        <dbReference type="ARBA" id="ARBA00075285"/>
    </source>
</evidence>
<keyword evidence="8" id="KW-0482">Metalloprotease</keyword>
<dbReference type="FunFam" id="3.40.630.10:FF:000018">
    <property type="entry name" value="Aminoacyl-histidine dipeptidase PepD"/>
    <property type="match status" value="1"/>
</dbReference>
<dbReference type="FunFam" id="3.40.630.10:FF:000015">
    <property type="entry name" value="Aminoacyl-histidine dipeptidase PepD"/>
    <property type="match status" value="1"/>
</dbReference>
<evidence type="ECO:0000313" key="21">
    <source>
        <dbReference type="Proteomes" id="UP000191418"/>
    </source>
</evidence>
<dbReference type="PANTHER" id="PTHR43501">
    <property type="entry name" value="CYTOSOL NON-SPECIFIC DIPEPTIDASE"/>
    <property type="match status" value="1"/>
</dbReference>
<dbReference type="Proteomes" id="UP000191418">
    <property type="component" value="Unassembled WGS sequence"/>
</dbReference>
<evidence type="ECO:0000256" key="17">
    <source>
        <dbReference type="ARBA" id="ARBA00077688"/>
    </source>
</evidence>
<comment type="caution">
    <text evidence="20">The sequence shown here is derived from an EMBL/GenBank/DDBJ whole genome shotgun (WGS) entry which is preliminary data.</text>
</comment>
<dbReference type="AlphaFoldDB" id="A0A1V4T6I0"/>
<comment type="cofactor">
    <cofactor evidence="1">
        <name>Co(2+)</name>
        <dbReference type="ChEBI" id="CHEBI:48828"/>
    </cofactor>
</comment>
<evidence type="ECO:0000256" key="3">
    <source>
        <dbReference type="ARBA" id="ARBA00022670"/>
    </source>
</evidence>
<proteinExistence type="inferred from homology"/>
<keyword evidence="5" id="KW-0378">Hydrolase</keyword>
<dbReference type="SUPFAM" id="SSF53187">
    <property type="entry name" value="Zn-dependent exopeptidases"/>
    <property type="match status" value="1"/>
</dbReference>
<comment type="similarity">
    <text evidence="13">Belongs to the peptidase M20C family.</text>
</comment>
<dbReference type="InterPro" id="IPR001160">
    <property type="entry name" value="Peptidase_M20C"/>
</dbReference>
<evidence type="ECO:0000256" key="5">
    <source>
        <dbReference type="ARBA" id="ARBA00022801"/>
    </source>
</evidence>
<evidence type="ECO:0000259" key="19">
    <source>
        <dbReference type="Pfam" id="PF07687"/>
    </source>
</evidence>
<dbReference type="GO" id="GO:0046872">
    <property type="term" value="F:metal ion binding"/>
    <property type="evidence" value="ECO:0007669"/>
    <property type="project" value="UniProtKB-KW"/>
</dbReference>
<accession>A0A1V4T6I0</accession>
<dbReference type="EMBL" id="MTSM01000007">
    <property type="protein sequence ID" value="OPX55798.1"/>
    <property type="molecule type" value="Genomic_DNA"/>
</dbReference>
<dbReference type="Pfam" id="PF01546">
    <property type="entry name" value="Peptidase_M20"/>
    <property type="match status" value="1"/>
</dbReference>
<evidence type="ECO:0000256" key="9">
    <source>
        <dbReference type="ARBA" id="ARBA00023285"/>
    </source>
</evidence>
<reference evidence="20 21" key="1">
    <citation type="submission" date="2017-01" db="EMBL/GenBank/DDBJ databases">
        <title>Genome Sequencing of a Marine Spirillum, Oceanospirillum multiglobuliferum ATCC 33336, from Japan.</title>
        <authorList>
            <person name="Carney J.G."/>
            <person name="Trachtenberg A.M."/>
            <person name="Rheaume B.A."/>
            <person name="Linnane J.D."/>
            <person name="Pitts N.L."/>
            <person name="Mykles D.L."/>
            <person name="Maclea K.S."/>
        </authorList>
    </citation>
    <scope>NUCLEOTIDE SEQUENCE [LARGE SCALE GENOMIC DNA]</scope>
    <source>
        <strain evidence="20 21">ATCC 33336</strain>
    </source>
</reference>
<evidence type="ECO:0000256" key="2">
    <source>
        <dbReference type="ARBA" id="ARBA00001947"/>
    </source>
</evidence>
<sequence length="483" mass="52790">MNHHLTELSPQPLWSFFKLLADTPRPSKYEHQIIQKLKAWAESEGLEYKQDKAGNLLIRKPATQGCEQRQTIVIQGHVDMVPQANQNSAHNFITDPIQTRIVEGWLQATDTTLGADNGLGVAAGLAILASDEIEHGPIELLLTIEEESSMRGALELQADWLQGKWLLNLDSEDRGDVYVGCAGGVDVNVDHQFSLSPSFSPEALSLQITGLKGGHSGLDIDKGRGNANRLLVRALTRLQEQVPFQLISFNGGTLRNAIPREAQATISLPTELHQTALSALNASITLFNQELAETDNPLQLSSQVTQAEQGLSMEDTRKLLNVLNAVPCGVEQMSNSGFSGVVETSNNLGIVFLANGLLQSCLLVRSLKDSATQALAERIRSCFHLIGANVSFDGAYPGWTPNSRSKLLRHFQACHTELMGEPAQVKVIHAGLECGIIGAKYPQLDMISFGPLIRGAHSPEERVELQSVEEFWRLLVALVQRLP</sequence>
<dbReference type="EC" id="3.4.13.18" evidence="11"/>
<comment type="cofactor">
    <cofactor evidence="2">
        <name>Zn(2+)</name>
        <dbReference type="ChEBI" id="CHEBI:29105"/>
    </cofactor>
</comment>
<keyword evidence="4" id="KW-0479">Metal-binding</keyword>
<evidence type="ECO:0000256" key="12">
    <source>
        <dbReference type="ARBA" id="ARBA00044252"/>
    </source>
</evidence>